<proteinExistence type="predicted"/>
<protein>
    <submittedName>
        <fullName evidence="2">SoxR reducing system RseC family protein</fullName>
    </submittedName>
</protein>
<dbReference type="EMBL" id="CP140153">
    <property type="protein sequence ID" value="WQH15343.1"/>
    <property type="molecule type" value="Genomic_DNA"/>
</dbReference>
<dbReference type="InterPro" id="IPR007359">
    <property type="entry name" value="SigmaE_reg_RseC_MucC"/>
</dbReference>
<dbReference type="PANTHER" id="PTHR35867:SF1">
    <property type="entry name" value="PROTEIN RSEC"/>
    <property type="match status" value="1"/>
</dbReference>
<evidence type="ECO:0000256" key="1">
    <source>
        <dbReference type="SAM" id="Phobius"/>
    </source>
</evidence>
<dbReference type="PANTHER" id="PTHR35867">
    <property type="entry name" value="PROTEIN RSEC"/>
    <property type="match status" value="1"/>
</dbReference>
<gene>
    <name evidence="2" type="ORF">SR882_06115</name>
</gene>
<keyword evidence="1" id="KW-0812">Transmembrane</keyword>
<dbReference type="InterPro" id="IPR026268">
    <property type="entry name" value="RseC"/>
</dbReference>
<accession>A0ABZ0YT52</accession>
<dbReference type="Pfam" id="PF04246">
    <property type="entry name" value="RseC_MucC"/>
    <property type="match status" value="1"/>
</dbReference>
<dbReference type="PIRSF" id="PIRSF004923">
    <property type="entry name" value="RseC"/>
    <property type="match status" value="1"/>
</dbReference>
<evidence type="ECO:0000313" key="3">
    <source>
        <dbReference type="Proteomes" id="UP001327459"/>
    </source>
</evidence>
<feature type="transmembrane region" description="Helical" evidence="1">
    <location>
        <begin position="114"/>
        <end position="131"/>
    </location>
</feature>
<keyword evidence="1" id="KW-0472">Membrane</keyword>
<dbReference type="Proteomes" id="UP001327459">
    <property type="component" value="Chromosome"/>
</dbReference>
<sequence length="168" mass="18033">MEPERASIDQPVLEAARVVAVEAGGAWLESEGQSGCANCREGRGCGVSVFQRLFRLPRHRLYLPTEEALSVGDHVVIALSQRAVLTASLWLYLAPLVGLMAGALVAETLIAREWVTVLGAMAGLAGALLVVRGRQHRQARSGAFFPVLHEITLRQAGELSHESPNKSS</sequence>
<dbReference type="RefSeq" id="WP_322520374.1">
    <property type="nucleotide sequence ID" value="NZ_CP140153.1"/>
</dbReference>
<feature type="transmembrane region" description="Helical" evidence="1">
    <location>
        <begin position="89"/>
        <end position="108"/>
    </location>
</feature>
<evidence type="ECO:0000313" key="2">
    <source>
        <dbReference type="EMBL" id="WQH15343.1"/>
    </source>
</evidence>
<name>A0ABZ0YT52_9GAMM</name>
<reference evidence="2 3" key="1">
    <citation type="submission" date="2023-11" db="EMBL/GenBank/DDBJ databases">
        <title>MicrobeMod: A computational toolkit for identifying prokaryotic methylation and restriction-modification with nanopore sequencing.</title>
        <authorList>
            <person name="Crits-Christoph A."/>
            <person name="Kang S.C."/>
            <person name="Lee H."/>
            <person name="Ostrov N."/>
        </authorList>
    </citation>
    <scope>NUCLEOTIDE SEQUENCE [LARGE SCALE GENOMIC DNA]</scope>
    <source>
        <strain evidence="2 3">ATCC 49870</strain>
    </source>
</reference>
<keyword evidence="3" id="KW-1185">Reference proteome</keyword>
<organism evidence="2 3">
    <name type="scientific">Guyparkeria halophila</name>
    <dbReference type="NCBI Taxonomy" id="47960"/>
    <lineage>
        <taxon>Bacteria</taxon>
        <taxon>Pseudomonadati</taxon>
        <taxon>Pseudomonadota</taxon>
        <taxon>Gammaproteobacteria</taxon>
        <taxon>Chromatiales</taxon>
        <taxon>Thioalkalibacteraceae</taxon>
        <taxon>Guyparkeria</taxon>
    </lineage>
</organism>
<keyword evidence="1" id="KW-1133">Transmembrane helix</keyword>